<evidence type="ECO:0000259" key="3">
    <source>
        <dbReference type="PROSITE" id="PS50977"/>
    </source>
</evidence>
<evidence type="ECO:0000256" key="1">
    <source>
        <dbReference type="ARBA" id="ARBA00023125"/>
    </source>
</evidence>
<name>A0ABS4UWZ7_9ACTN</name>
<feature type="DNA-binding region" description="H-T-H motif" evidence="2">
    <location>
        <begin position="31"/>
        <end position="50"/>
    </location>
</feature>
<keyword evidence="5" id="KW-1185">Reference proteome</keyword>
<feature type="domain" description="HTH tetR-type" evidence="3">
    <location>
        <begin position="8"/>
        <end position="68"/>
    </location>
</feature>
<dbReference type="InterPro" id="IPR001647">
    <property type="entry name" value="HTH_TetR"/>
</dbReference>
<evidence type="ECO:0000313" key="4">
    <source>
        <dbReference type="EMBL" id="MBP2356066.1"/>
    </source>
</evidence>
<protein>
    <submittedName>
        <fullName evidence="4">DNA-binding transcriptional regulator YbjK</fullName>
    </submittedName>
</protein>
<gene>
    <name evidence="4" type="ORF">JOF29_007176</name>
</gene>
<reference evidence="4 5" key="1">
    <citation type="submission" date="2021-03" db="EMBL/GenBank/DDBJ databases">
        <title>Sequencing the genomes of 1000 actinobacteria strains.</title>
        <authorList>
            <person name="Klenk H.-P."/>
        </authorList>
    </citation>
    <scope>NUCLEOTIDE SEQUENCE [LARGE SCALE GENOMIC DNA]</scope>
    <source>
        <strain evidence="4 5">DSM 18824</strain>
    </source>
</reference>
<dbReference type="Pfam" id="PF17940">
    <property type="entry name" value="TetR_C_31"/>
    <property type="match status" value="1"/>
</dbReference>
<organism evidence="4 5">
    <name type="scientific">Kribbella aluminosa</name>
    <dbReference type="NCBI Taxonomy" id="416017"/>
    <lineage>
        <taxon>Bacteria</taxon>
        <taxon>Bacillati</taxon>
        <taxon>Actinomycetota</taxon>
        <taxon>Actinomycetes</taxon>
        <taxon>Propionibacteriales</taxon>
        <taxon>Kribbellaceae</taxon>
        <taxon>Kribbella</taxon>
    </lineage>
</organism>
<dbReference type="EMBL" id="JAGINT010000002">
    <property type="protein sequence ID" value="MBP2356066.1"/>
    <property type="molecule type" value="Genomic_DNA"/>
</dbReference>
<dbReference type="Gene3D" id="1.10.357.10">
    <property type="entry name" value="Tetracycline Repressor, domain 2"/>
    <property type="match status" value="1"/>
</dbReference>
<keyword evidence="1 2" id="KW-0238">DNA-binding</keyword>
<dbReference type="PROSITE" id="PS50977">
    <property type="entry name" value="HTH_TETR_2"/>
    <property type="match status" value="1"/>
</dbReference>
<evidence type="ECO:0000256" key="2">
    <source>
        <dbReference type="PROSITE-ProRule" id="PRU00335"/>
    </source>
</evidence>
<dbReference type="Pfam" id="PF00440">
    <property type="entry name" value="TetR_N"/>
    <property type="match status" value="1"/>
</dbReference>
<proteinExistence type="predicted"/>
<sequence length="202" mass="22255">MRSMPRRSSRRTEICDAALTLAAEGGNHALTHQKIDRELGIAQGSTSYYFRTREQLVEAAIRHLTDVTRDAFATAQTERRATEVTTATAAASMAKYVDTLLGPRRRDALARYALAPDAIDDEELRNALAVCLFGLESATELMKSLGAPRPARSARDLLSLLEGLLFDRLYGARAAITPGTRASLNDLRRPIALWLEALRNET</sequence>
<dbReference type="GO" id="GO:0003677">
    <property type="term" value="F:DNA binding"/>
    <property type="evidence" value="ECO:0007669"/>
    <property type="project" value="UniProtKB-KW"/>
</dbReference>
<evidence type="ECO:0000313" key="5">
    <source>
        <dbReference type="Proteomes" id="UP000755585"/>
    </source>
</evidence>
<dbReference type="SUPFAM" id="SSF46689">
    <property type="entry name" value="Homeodomain-like"/>
    <property type="match status" value="1"/>
</dbReference>
<accession>A0ABS4UWZ7</accession>
<dbReference type="InterPro" id="IPR041583">
    <property type="entry name" value="TetR_C_31"/>
</dbReference>
<comment type="caution">
    <text evidence="4">The sequence shown here is derived from an EMBL/GenBank/DDBJ whole genome shotgun (WGS) entry which is preliminary data.</text>
</comment>
<dbReference type="InterPro" id="IPR009057">
    <property type="entry name" value="Homeodomain-like_sf"/>
</dbReference>
<dbReference type="Proteomes" id="UP000755585">
    <property type="component" value="Unassembled WGS sequence"/>
</dbReference>
<dbReference type="RefSeq" id="WP_209698643.1">
    <property type="nucleotide sequence ID" value="NZ_BAAAVU010000023.1"/>
</dbReference>